<accession>A0A846JC45</accession>
<protein>
    <submittedName>
        <fullName evidence="1">Uncharacterized protein</fullName>
    </submittedName>
</protein>
<evidence type="ECO:0000313" key="2">
    <source>
        <dbReference type="Proteomes" id="UP000480039"/>
    </source>
</evidence>
<name>A0A846JC45_CLOBO</name>
<dbReference type="AlphaFoldDB" id="A0A846JC45"/>
<reference evidence="1 2" key="1">
    <citation type="submission" date="2019-04" db="EMBL/GenBank/DDBJ databases">
        <title>Genome sequencing of Clostridium botulinum Groups I-IV and Clostridium butyricum.</title>
        <authorList>
            <person name="Brunt J."/>
            <person name="Van Vliet A.H.M."/>
            <person name="Stringer S.C."/>
            <person name="Carter A.T."/>
            <person name="Peck M.W."/>
        </authorList>
    </citation>
    <scope>NUCLEOTIDE SEQUENCE [LARGE SCALE GENOMIC DNA]</scope>
    <source>
        <strain evidence="1 2">Colworth BL30</strain>
    </source>
</reference>
<organism evidence="1 2">
    <name type="scientific">Clostridium botulinum</name>
    <dbReference type="NCBI Taxonomy" id="1491"/>
    <lineage>
        <taxon>Bacteria</taxon>
        <taxon>Bacillati</taxon>
        <taxon>Bacillota</taxon>
        <taxon>Clostridia</taxon>
        <taxon>Eubacteriales</taxon>
        <taxon>Clostridiaceae</taxon>
        <taxon>Clostridium</taxon>
    </lineage>
</organism>
<comment type="caution">
    <text evidence="1">The sequence shown here is derived from an EMBL/GenBank/DDBJ whole genome shotgun (WGS) entry which is preliminary data.</text>
</comment>
<sequence length="59" mass="6712">MGECEYCYGDVDNRRALLTDSFNDDIYISGNNTLVGSDDLELDEIKINYCPICGRKLEE</sequence>
<gene>
    <name evidence="1" type="ORF">FC871_14320</name>
</gene>
<dbReference type="Proteomes" id="UP000480039">
    <property type="component" value="Unassembled WGS sequence"/>
</dbReference>
<dbReference type="EMBL" id="SWQE01000007">
    <property type="protein sequence ID" value="NFJ09627.1"/>
    <property type="molecule type" value="Genomic_DNA"/>
</dbReference>
<proteinExistence type="predicted"/>
<evidence type="ECO:0000313" key="1">
    <source>
        <dbReference type="EMBL" id="NFJ09627.1"/>
    </source>
</evidence>